<dbReference type="SUPFAM" id="SSF47598">
    <property type="entry name" value="Ribbon-helix-helix"/>
    <property type="match status" value="1"/>
</dbReference>
<evidence type="ECO:0000313" key="1">
    <source>
        <dbReference type="EMBL" id="DAF48275.1"/>
    </source>
</evidence>
<name>A0A8S5SBS8_9CAUD</name>
<dbReference type="GO" id="GO:0006355">
    <property type="term" value="P:regulation of DNA-templated transcription"/>
    <property type="evidence" value="ECO:0007669"/>
    <property type="project" value="InterPro"/>
</dbReference>
<dbReference type="EMBL" id="BK032566">
    <property type="protein sequence ID" value="DAF48275.1"/>
    <property type="molecule type" value="Genomic_DNA"/>
</dbReference>
<sequence length="57" mass="6602">MSPRTGRPTENPKNIRIGVRLTQDEKEMLDECEKKLNLTKTEIISLGIQKVYESIKK</sequence>
<accession>A0A8S5SBS8</accession>
<dbReference type="InterPro" id="IPR010985">
    <property type="entry name" value="Ribbon_hlx_hlx"/>
</dbReference>
<organism evidence="1">
    <name type="scientific">Siphoviridae sp. ct4Z13</name>
    <dbReference type="NCBI Taxonomy" id="2827778"/>
    <lineage>
        <taxon>Viruses</taxon>
        <taxon>Duplodnaviria</taxon>
        <taxon>Heunggongvirae</taxon>
        <taxon>Uroviricota</taxon>
        <taxon>Caudoviricetes</taxon>
    </lineage>
</organism>
<protein>
    <submittedName>
        <fullName evidence="1">NikA, BACTERIAL CONJUGATION, RELAXASE, DNA</fullName>
    </submittedName>
</protein>
<reference evidence="1" key="1">
    <citation type="journal article" date="2021" name="Proc. Natl. Acad. Sci. U.S.A.">
        <title>A Catalog of Tens of Thousands of Viruses from Human Metagenomes Reveals Hidden Associations with Chronic Diseases.</title>
        <authorList>
            <person name="Tisza M.J."/>
            <person name="Buck C.B."/>
        </authorList>
    </citation>
    <scope>NUCLEOTIDE SEQUENCE</scope>
    <source>
        <strain evidence="1">Ct4Z13</strain>
    </source>
</reference>
<proteinExistence type="predicted"/>